<dbReference type="Proteomes" id="UP000070174">
    <property type="component" value="Unassembled WGS sequence"/>
</dbReference>
<dbReference type="AlphaFoldDB" id="A0A133PLQ5"/>
<dbReference type="EMBL" id="LRQE01000034">
    <property type="protein sequence ID" value="KXA29485.1"/>
    <property type="molecule type" value="Genomic_DNA"/>
</dbReference>
<dbReference type="PANTHER" id="PTHR43335">
    <property type="entry name" value="ABC TRANSPORTER, ATP-BINDING PROTEIN"/>
    <property type="match status" value="1"/>
</dbReference>
<accession>A0A133PLQ5</accession>
<dbReference type="Gene3D" id="3.40.50.300">
    <property type="entry name" value="P-loop containing nucleotide triphosphate hydrolases"/>
    <property type="match status" value="1"/>
</dbReference>
<dbReference type="InterPro" id="IPR027417">
    <property type="entry name" value="P-loop_NTPase"/>
</dbReference>
<sequence length="298" mass="33527">MSNILKIENLKKSYDKNLVLKNINLEIDEGSIFGLIGPNGAGKSTLMKSILGLVKKDSGIITIYGKEVNEKNQKETNKNLGSLIEAPSFYDHLTAYDNLDIICDMKNIKKDNIDKVLNDVGLIKSRDKKVREFSLGMKQRLGIAIALIGNPKFLILDEPINGLDPYGIEEMRDLFKNIVKNSNTSILISSHILDEIEKISTHIGILQNGTLTYTGSLKEYRELHPPVIVLKTSDNLRASELLELPESNILDDYLILGNKSKEEIAKTIKTLVGKVDIYRVEERKESLEKLFIQETSVR</sequence>
<dbReference type="InterPro" id="IPR017871">
    <property type="entry name" value="ABC_transporter-like_CS"/>
</dbReference>
<keyword evidence="3" id="KW-0547">Nucleotide-binding</keyword>
<organism evidence="6">
    <name type="scientific">Peptoniphilus harei</name>
    <dbReference type="NCBI Taxonomy" id="54005"/>
    <lineage>
        <taxon>Bacteria</taxon>
        <taxon>Bacillati</taxon>
        <taxon>Bacillota</taxon>
        <taxon>Tissierellia</taxon>
        <taxon>Tissierellales</taxon>
        <taxon>Peptoniphilaceae</taxon>
        <taxon>Peptoniphilus</taxon>
    </lineage>
</organism>
<dbReference type="InterPro" id="IPR003593">
    <property type="entry name" value="AAA+_ATPase"/>
</dbReference>
<reference evidence="6 7" key="1">
    <citation type="submission" date="2016-01" db="EMBL/GenBank/DDBJ databases">
        <authorList>
            <person name="Oliw E.H."/>
        </authorList>
    </citation>
    <scope>NUCLEOTIDE SEQUENCE [LARGE SCALE GENOMIC DNA]</scope>
    <source>
        <strain evidence="6 7">CMW7756A</strain>
    </source>
</reference>
<gene>
    <name evidence="6" type="ORF">HMPREF3229_01109</name>
</gene>
<dbReference type="PROSITE" id="PS00211">
    <property type="entry name" value="ABC_TRANSPORTER_1"/>
    <property type="match status" value="1"/>
</dbReference>
<keyword evidence="4 6" id="KW-0067">ATP-binding</keyword>
<comment type="similarity">
    <text evidence="1">Belongs to the ABC transporter superfamily.</text>
</comment>
<feature type="domain" description="ABC transporter" evidence="5">
    <location>
        <begin position="5"/>
        <end position="233"/>
    </location>
</feature>
<evidence type="ECO:0000256" key="2">
    <source>
        <dbReference type="ARBA" id="ARBA00022448"/>
    </source>
</evidence>
<dbReference type="SMART" id="SM00382">
    <property type="entry name" value="AAA"/>
    <property type="match status" value="1"/>
</dbReference>
<dbReference type="PROSITE" id="PS50893">
    <property type="entry name" value="ABC_TRANSPORTER_2"/>
    <property type="match status" value="1"/>
</dbReference>
<dbReference type="PANTHER" id="PTHR43335:SF8">
    <property type="entry name" value="ABC TRANSPORTER, ATP-BINDING PROTEIN"/>
    <property type="match status" value="1"/>
</dbReference>
<proteinExistence type="inferred from homology"/>
<name>A0A133PLQ5_9FIRM</name>
<dbReference type="GO" id="GO:0005524">
    <property type="term" value="F:ATP binding"/>
    <property type="evidence" value="ECO:0007669"/>
    <property type="project" value="UniProtKB-KW"/>
</dbReference>
<dbReference type="SUPFAM" id="SSF52540">
    <property type="entry name" value="P-loop containing nucleoside triphosphate hydrolases"/>
    <property type="match status" value="1"/>
</dbReference>
<dbReference type="RefSeq" id="WP_060800206.1">
    <property type="nucleotide sequence ID" value="NZ_KQ957101.1"/>
</dbReference>
<comment type="caution">
    <text evidence="6">The sequence shown here is derived from an EMBL/GenBank/DDBJ whole genome shotgun (WGS) entry which is preliminary data.</text>
</comment>
<evidence type="ECO:0000259" key="5">
    <source>
        <dbReference type="PROSITE" id="PS50893"/>
    </source>
</evidence>
<protein>
    <submittedName>
        <fullName evidence="6">Putative bacitracin ABC transporter, ATP-binding protein BcrA</fullName>
    </submittedName>
</protein>
<evidence type="ECO:0000313" key="7">
    <source>
        <dbReference type="Proteomes" id="UP000070174"/>
    </source>
</evidence>
<keyword evidence="2" id="KW-0813">Transport</keyword>
<evidence type="ECO:0000256" key="1">
    <source>
        <dbReference type="ARBA" id="ARBA00005417"/>
    </source>
</evidence>
<dbReference type="GO" id="GO:0016887">
    <property type="term" value="F:ATP hydrolysis activity"/>
    <property type="evidence" value="ECO:0007669"/>
    <property type="project" value="InterPro"/>
</dbReference>
<dbReference type="Pfam" id="PF00005">
    <property type="entry name" value="ABC_tran"/>
    <property type="match status" value="1"/>
</dbReference>
<evidence type="ECO:0000256" key="4">
    <source>
        <dbReference type="ARBA" id="ARBA00022840"/>
    </source>
</evidence>
<dbReference type="PATRIC" id="fig|54005.3.peg.1092"/>
<evidence type="ECO:0000313" key="6">
    <source>
        <dbReference type="EMBL" id="KXA29485.1"/>
    </source>
</evidence>
<dbReference type="InterPro" id="IPR003439">
    <property type="entry name" value="ABC_transporter-like_ATP-bd"/>
</dbReference>
<evidence type="ECO:0000256" key="3">
    <source>
        <dbReference type="ARBA" id="ARBA00022741"/>
    </source>
</evidence>